<dbReference type="InterPro" id="IPR025449">
    <property type="entry name" value="JetB"/>
</dbReference>
<sequence>MTSETEATVTATTDPMSDDLTTDGLDAFAPAEAPVAGPDDDSFALFEGDEGRLDAAQRRALVALLKHRYVSPALQPAEWRTVLESESLLRSRLNELFLELEVDRSAEVAFKRQAGSESGRRPFPTLLHDTSYSREETILLVYLRTRLRTELANGARAAIVEHDELLGFVASFRPEHATDRARDDGRVERAIDKLLTARVLLRTKDARRHRIASVVETLLPLERLQELLEWLETQTTAVDPASEQPRPDADADSDSDSDDEPDGTAAESQDSPDDQTQPPAAEDDR</sequence>
<keyword evidence="3" id="KW-1185">Reference proteome</keyword>
<dbReference type="EMBL" id="FXWJ01000002">
    <property type="protein sequence ID" value="SMQ66819.1"/>
    <property type="molecule type" value="Genomic_DNA"/>
</dbReference>
<feature type="compositionally biased region" description="Polar residues" evidence="1">
    <location>
        <begin position="266"/>
        <end position="278"/>
    </location>
</feature>
<evidence type="ECO:0000313" key="3">
    <source>
        <dbReference type="Proteomes" id="UP000194464"/>
    </source>
</evidence>
<feature type="compositionally biased region" description="Acidic residues" evidence="1">
    <location>
        <begin position="250"/>
        <end position="262"/>
    </location>
</feature>
<dbReference type="RefSeq" id="WP_086473314.1">
    <property type="nucleotide sequence ID" value="NZ_FXWJ01000002.1"/>
</dbReference>
<name>A0ABY1RCM1_9MICO</name>
<evidence type="ECO:0008006" key="4">
    <source>
        <dbReference type="Google" id="ProtNLM"/>
    </source>
</evidence>
<gene>
    <name evidence="2" type="ORF">SAMN06295909_1239</name>
</gene>
<comment type="caution">
    <text evidence="2">The sequence shown here is derived from an EMBL/GenBank/DDBJ whole genome shotgun (WGS) entry which is preliminary data.</text>
</comment>
<dbReference type="Proteomes" id="UP000194464">
    <property type="component" value="Unassembled WGS sequence"/>
</dbReference>
<evidence type="ECO:0000313" key="2">
    <source>
        <dbReference type="EMBL" id="SMQ66819.1"/>
    </source>
</evidence>
<feature type="compositionally biased region" description="Low complexity" evidence="1">
    <location>
        <begin position="1"/>
        <end position="13"/>
    </location>
</feature>
<dbReference type="Pfam" id="PF13835">
    <property type="entry name" value="DUF4194"/>
    <property type="match status" value="1"/>
</dbReference>
<feature type="region of interest" description="Disordered" evidence="1">
    <location>
        <begin position="1"/>
        <end position="41"/>
    </location>
</feature>
<evidence type="ECO:0000256" key="1">
    <source>
        <dbReference type="SAM" id="MobiDB-lite"/>
    </source>
</evidence>
<organism evidence="2 3">
    <name type="scientific">Plantibacter elymi</name>
    <name type="common">nom. nud.</name>
    <dbReference type="NCBI Taxonomy" id="199708"/>
    <lineage>
        <taxon>Bacteria</taxon>
        <taxon>Bacillati</taxon>
        <taxon>Actinomycetota</taxon>
        <taxon>Actinomycetes</taxon>
        <taxon>Micrococcales</taxon>
        <taxon>Microbacteriaceae</taxon>
        <taxon>Plantibacter</taxon>
    </lineage>
</organism>
<proteinExistence type="predicted"/>
<accession>A0ABY1RCM1</accession>
<protein>
    <recommendedName>
        <fullName evidence="4">DUF4194 domain-containing protein</fullName>
    </recommendedName>
</protein>
<reference evidence="2 3" key="1">
    <citation type="submission" date="2017-04" db="EMBL/GenBank/DDBJ databases">
        <authorList>
            <person name="Varghese N."/>
            <person name="Submissions S."/>
        </authorList>
    </citation>
    <scope>NUCLEOTIDE SEQUENCE [LARGE SCALE GENOMIC DNA]</scope>
    <source>
        <strain evidence="2 3">VKM Ac-1784</strain>
    </source>
</reference>
<feature type="region of interest" description="Disordered" evidence="1">
    <location>
        <begin position="235"/>
        <end position="285"/>
    </location>
</feature>